<protein>
    <recommendedName>
        <fullName evidence="2">Right handed beta helix domain-containing protein</fullName>
    </recommendedName>
</protein>
<dbReference type="EMBL" id="LAZR01032636">
    <property type="protein sequence ID" value="KKL50342.1"/>
    <property type="molecule type" value="Genomic_DNA"/>
</dbReference>
<proteinExistence type="predicted"/>
<comment type="caution">
    <text evidence="1">The sequence shown here is derived from an EMBL/GenBank/DDBJ whole genome shotgun (WGS) entry which is preliminary data.</text>
</comment>
<name>A0A0F9FGW8_9ZZZZ</name>
<gene>
    <name evidence="1" type="ORF">LCGC14_2306440</name>
</gene>
<reference evidence="1" key="1">
    <citation type="journal article" date="2015" name="Nature">
        <title>Complex archaea that bridge the gap between prokaryotes and eukaryotes.</title>
        <authorList>
            <person name="Spang A."/>
            <person name="Saw J.H."/>
            <person name="Jorgensen S.L."/>
            <person name="Zaremba-Niedzwiedzka K."/>
            <person name="Martijn J."/>
            <person name="Lind A.E."/>
            <person name="van Eijk R."/>
            <person name="Schleper C."/>
            <person name="Guy L."/>
            <person name="Ettema T.J."/>
        </authorList>
    </citation>
    <scope>NUCLEOTIDE SEQUENCE</scope>
</reference>
<dbReference type="AlphaFoldDB" id="A0A0F9FGW8"/>
<organism evidence="1">
    <name type="scientific">marine sediment metagenome</name>
    <dbReference type="NCBI Taxonomy" id="412755"/>
    <lineage>
        <taxon>unclassified sequences</taxon>
        <taxon>metagenomes</taxon>
        <taxon>ecological metagenomes</taxon>
    </lineage>
</organism>
<feature type="non-terminal residue" evidence="1">
    <location>
        <position position="437"/>
    </location>
</feature>
<evidence type="ECO:0000313" key="1">
    <source>
        <dbReference type="EMBL" id="KKL50342.1"/>
    </source>
</evidence>
<accession>A0A0F9FGW8</accession>
<sequence>MLRIMCAVRLGVLLFCVFGCFSAAEAASGEDRILLELAEERFGLLMPAEKELFIRVSRGEGVDRRVKPLEGNESLNDPNEAEKWGNERVIRSKCIKWLCMNPKASRLVTHKGIQVAGVRFEGELDLSFVKIPFPLAFLESTFTKKIDLQRAEVRGLYLDGTHTREIRATDIKVNGPVYLHDGFNAKGKVGFIGATIGGDLNCVNAKFDNPEGTALSCDRIKVEGNVFLKNGFSAKGKVRFLGAIVEGTFDCSNGKFNNPKGTALNCDRIEVKDGVFLRNEFKAEGTVWFSRATIGTDLDCANGTFNNPKGIALICDGIDVKNVFLSNDFKAVGEVRFLGAKVGGNFDCQNGIFSNPEGMALNCDRIEVQGNLFLRKWLWVAGKVDLTGARVGGYFIWAGFKPPEETTLDLRAARVGVLWDDERSWPEKGRLFLHGFV</sequence>
<evidence type="ECO:0008006" key="2">
    <source>
        <dbReference type="Google" id="ProtNLM"/>
    </source>
</evidence>